<feature type="domain" description="D-isomer specific 2-hydroxyacid dehydrogenase catalytic" evidence="5">
    <location>
        <begin position="53"/>
        <end position="316"/>
    </location>
</feature>
<dbReference type="InterPro" id="IPR006140">
    <property type="entry name" value="D-isomer_DH_NAD-bd"/>
</dbReference>
<keyword evidence="8" id="KW-1185">Reference proteome</keyword>
<reference evidence="7 8" key="1">
    <citation type="submission" date="2017-03" db="EMBL/GenBank/DDBJ databases">
        <title>Draft Genome sequence of Marispirochaeta sp. strain JC444.</title>
        <authorList>
            <person name="Shivani Y."/>
            <person name="Subhash Y."/>
            <person name="Sasikala C."/>
            <person name="Ramana C."/>
        </authorList>
    </citation>
    <scope>NUCLEOTIDE SEQUENCE [LARGE SCALE GENOMIC DNA]</scope>
    <source>
        <strain evidence="7 8">JC444</strain>
    </source>
</reference>
<name>A0A1Y1RVF1_9SPIO</name>
<accession>A0A1Y1RVF1</accession>
<evidence type="ECO:0000313" key="8">
    <source>
        <dbReference type="Proteomes" id="UP000192343"/>
    </source>
</evidence>
<evidence type="ECO:0000256" key="4">
    <source>
        <dbReference type="RuleBase" id="RU003719"/>
    </source>
</evidence>
<comment type="caution">
    <text evidence="7">The sequence shown here is derived from an EMBL/GenBank/DDBJ whole genome shotgun (WGS) entry which is preliminary data.</text>
</comment>
<dbReference type="Pfam" id="PF02826">
    <property type="entry name" value="2-Hacid_dh_C"/>
    <property type="match status" value="1"/>
</dbReference>
<dbReference type="Proteomes" id="UP000192343">
    <property type="component" value="Unassembled WGS sequence"/>
</dbReference>
<dbReference type="PROSITE" id="PS00671">
    <property type="entry name" value="D_2_HYDROXYACID_DH_3"/>
    <property type="match status" value="1"/>
</dbReference>
<dbReference type="Gene3D" id="3.40.50.720">
    <property type="entry name" value="NAD(P)-binding Rossmann-like Domain"/>
    <property type="match status" value="2"/>
</dbReference>
<dbReference type="STRING" id="1963862.B4O97_14025"/>
<dbReference type="SUPFAM" id="SSF51735">
    <property type="entry name" value="NAD(P)-binding Rossmann-fold domains"/>
    <property type="match status" value="1"/>
</dbReference>
<sequence length="330" mass="36141">MILAGVNAMFILEPNLHERVPGVFDESGMVKALLPWTEWKKMLELQKKEKVKCFVISHEPYPEEFYRGLEKGSLLIRYGVGYDAVPVELCRELGILVANTPGTLDQSVAEHAAALMLAAARHIVTLDREVKSGGWNPVMARELRGQTLALIGFGKIGRTLASIAKFGLGMRIVAFDINEGIHSSFPDLFDEFTTSFKEAVSDADFVSLHMNLNPHTRGFLNAERLEYFKSGSVLINTARGGVVNEQDLFSALKDGRLACAALDVTAAEPYVPLPGADLRTLSNVIMTPHVASNTGAANRRIAESCIENAKKYGQGKLSELTLIPELQDLV</sequence>
<evidence type="ECO:0000259" key="6">
    <source>
        <dbReference type="Pfam" id="PF02826"/>
    </source>
</evidence>
<dbReference type="InterPro" id="IPR050857">
    <property type="entry name" value="D-2-hydroxyacid_DH"/>
</dbReference>
<protein>
    <recommendedName>
        <fullName evidence="9">3-phosphoglycerate dehydrogenase</fullName>
    </recommendedName>
</protein>
<evidence type="ECO:0000256" key="3">
    <source>
        <dbReference type="ARBA" id="ARBA00023027"/>
    </source>
</evidence>
<evidence type="ECO:0008006" key="9">
    <source>
        <dbReference type="Google" id="ProtNLM"/>
    </source>
</evidence>
<gene>
    <name evidence="7" type="ORF">B4O97_14025</name>
</gene>
<dbReference type="Pfam" id="PF00389">
    <property type="entry name" value="2-Hacid_dh"/>
    <property type="match status" value="1"/>
</dbReference>
<feature type="domain" description="D-isomer specific 2-hydroxyacid dehydrogenase NAD-binding" evidence="6">
    <location>
        <begin position="114"/>
        <end position="291"/>
    </location>
</feature>
<dbReference type="InterPro" id="IPR006139">
    <property type="entry name" value="D-isomer_2_OHA_DH_cat_dom"/>
</dbReference>
<dbReference type="InterPro" id="IPR036291">
    <property type="entry name" value="NAD(P)-bd_dom_sf"/>
</dbReference>
<evidence type="ECO:0000259" key="5">
    <source>
        <dbReference type="Pfam" id="PF00389"/>
    </source>
</evidence>
<keyword evidence="3" id="KW-0520">NAD</keyword>
<dbReference type="SUPFAM" id="SSF52283">
    <property type="entry name" value="Formate/glycerate dehydrogenase catalytic domain-like"/>
    <property type="match status" value="1"/>
</dbReference>
<dbReference type="InterPro" id="IPR029753">
    <property type="entry name" value="D-isomer_DH_CS"/>
</dbReference>
<dbReference type="PANTHER" id="PTHR42789">
    <property type="entry name" value="D-ISOMER SPECIFIC 2-HYDROXYACID DEHYDROGENASE FAMILY PROTEIN (AFU_ORTHOLOGUE AFUA_6G10090)"/>
    <property type="match status" value="1"/>
</dbReference>
<evidence type="ECO:0000256" key="2">
    <source>
        <dbReference type="ARBA" id="ARBA00023002"/>
    </source>
</evidence>
<dbReference type="AlphaFoldDB" id="A0A1Y1RVF1"/>
<proteinExistence type="inferred from homology"/>
<comment type="similarity">
    <text evidence="1 4">Belongs to the D-isomer specific 2-hydroxyacid dehydrogenase family.</text>
</comment>
<dbReference type="GO" id="GO:0051287">
    <property type="term" value="F:NAD binding"/>
    <property type="evidence" value="ECO:0007669"/>
    <property type="project" value="InterPro"/>
</dbReference>
<dbReference type="EMBL" id="MWQY01000016">
    <property type="protein sequence ID" value="ORC34001.1"/>
    <property type="molecule type" value="Genomic_DNA"/>
</dbReference>
<keyword evidence="2 4" id="KW-0560">Oxidoreductase</keyword>
<evidence type="ECO:0000256" key="1">
    <source>
        <dbReference type="ARBA" id="ARBA00005854"/>
    </source>
</evidence>
<organism evidence="7 8">
    <name type="scientific">Marispirochaeta aestuarii</name>
    <dbReference type="NCBI Taxonomy" id="1963862"/>
    <lineage>
        <taxon>Bacteria</taxon>
        <taxon>Pseudomonadati</taxon>
        <taxon>Spirochaetota</taxon>
        <taxon>Spirochaetia</taxon>
        <taxon>Spirochaetales</taxon>
        <taxon>Spirochaetaceae</taxon>
        <taxon>Marispirochaeta</taxon>
    </lineage>
</organism>
<dbReference type="GO" id="GO:0016616">
    <property type="term" value="F:oxidoreductase activity, acting on the CH-OH group of donors, NAD or NADP as acceptor"/>
    <property type="evidence" value="ECO:0007669"/>
    <property type="project" value="InterPro"/>
</dbReference>
<dbReference type="PANTHER" id="PTHR42789:SF1">
    <property type="entry name" value="D-ISOMER SPECIFIC 2-HYDROXYACID DEHYDROGENASE FAMILY PROTEIN (AFU_ORTHOLOGUE AFUA_6G10090)"/>
    <property type="match status" value="1"/>
</dbReference>
<evidence type="ECO:0000313" key="7">
    <source>
        <dbReference type="EMBL" id="ORC34001.1"/>
    </source>
</evidence>